<dbReference type="RefSeq" id="WP_055394896.1">
    <property type="nucleotide sequence ID" value="NZ_LCTZ01000002.1"/>
</dbReference>
<gene>
    <name evidence="1" type="ORF">AAY42_10375</name>
</gene>
<evidence type="ECO:0000313" key="2">
    <source>
        <dbReference type="Proteomes" id="UP000050827"/>
    </source>
</evidence>
<dbReference type="AlphaFoldDB" id="A0A0Q1DMK8"/>
<reference evidence="1 2" key="1">
    <citation type="submission" date="2015-04" db="EMBL/GenBank/DDBJ databases">
        <title>Complete genome of flavobacterium.</title>
        <authorList>
            <person name="Kwon Y.M."/>
            <person name="Kim S.-J."/>
        </authorList>
    </citation>
    <scope>NUCLEOTIDE SEQUENCE [LARGE SCALE GENOMIC DNA]</scope>
    <source>
        <strain evidence="1 2">DK169</strain>
    </source>
</reference>
<dbReference type="STRING" id="346185.AAY42_10375"/>
<sequence>MKNLIKASIVLSIVLLACNSDDDNTINPNNAKYDLGELPTIVTDIQWPLEPEITEQRVITNNTELQEARAINGISAKVLGGIYSSVNITCNDCEFILENTAEIQGGLTFTGTRIHWKGGLVNTGPVIMDSEQGDILINNLHSITQGGELNNFSGPATEWNRVAIINSTLEVINGNDNGDWAIFIQGKQGTDFRGKNLILANVRLESDAQNNRFQSIQNLVIVDSYFNSNITSKNGLRIHQGCEDVYMRDVVIVGANTNSGEETQITNGVFERITRYNDVNNHFSIGIGVNTVNVTINDSQCYTSSSNSNSIGVPPELGVATGDNPGLLTWDGVTVPDVTNVGADH</sequence>
<protein>
    <recommendedName>
        <fullName evidence="3">Lipoprotein</fullName>
    </recommendedName>
</protein>
<dbReference type="PROSITE" id="PS51257">
    <property type="entry name" value="PROKAR_LIPOPROTEIN"/>
    <property type="match status" value="1"/>
</dbReference>
<name>A0A0Q1DMK8_9FLAO</name>
<proteinExistence type="predicted"/>
<dbReference type="EMBL" id="LCTZ01000002">
    <property type="protein sequence ID" value="KQC30233.1"/>
    <property type="molecule type" value="Genomic_DNA"/>
</dbReference>
<dbReference type="Proteomes" id="UP000050827">
    <property type="component" value="Unassembled WGS sequence"/>
</dbReference>
<keyword evidence="2" id="KW-1185">Reference proteome</keyword>
<evidence type="ECO:0000313" key="1">
    <source>
        <dbReference type="EMBL" id="KQC30233.1"/>
    </source>
</evidence>
<accession>A0A0Q1DMK8</accession>
<organism evidence="1 2">
    <name type="scientific">Flagellimonas eckloniae</name>
    <dbReference type="NCBI Taxonomy" id="346185"/>
    <lineage>
        <taxon>Bacteria</taxon>
        <taxon>Pseudomonadati</taxon>
        <taxon>Bacteroidota</taxon>
        <taxon>Flavobacteriia</taxon>
        <taxon>Flavobacteriales</taxon>
        <taxon>Flavobacteriaceae</taxon>
        <taxon>Flagellimonas</taxon>
    </lineage>
</organism>
<comment type="caution">
    <text evidence="1">The sequence shown here is derived from an EMBL/GenBank/DDBJ whole genome shotgun (WGS) entry which is preliminary data.</text>
</comment>
<evidence type="ECO:0008006" key="3">
    <source>
        <dbReference type="Google" id="ProtNLM"/>
    </source>
</evidence>
<dbReference type="OrthoDB" id="9773938at2"/>